<protein>
    <submittedName>
        <fullName evidence="3">RHS repeat-associated protein</fullName>
    </submittedName>
</protein>
<dbReference type="PANTHER" id="PTHR32305:SF15">
    <property type="entry name" value="PROTEIN RHSA-RELATED"/>
    <property type="match status" value="1"/>
</dbReference>
<proteinExistence type="predicted"/>
<organism evidence="3 4">
    <name type="scientific">Mucilaginibacter gotjawali</name>
    <dbReference type="NCBI Taxonomy" id="1550579"/>
    <lineage>
        <taxon>Bacteria</taxon>
        <taxon>Pseudomonadati</taxon>
        <taxon>Bacteroidota</taxon>
        <taxon>Sphingobacteriia</taxon>
        <taxon>Sphingobacteriales</taxon>
        <taxon>Sphingobacteriaceae</taxon>
        <taxon>Mucilaginibacter</taxon>
    </lineage>
</organism>
<feature type="domain" description="HNH nuclease" evidence="2">
    <location>
        <begin position="359"/>
        <end position="424"/>
    </location>
</feature>
<dbReference type="CDD" id="cd00085">
    <property type="entry name" value="HNHc"/>
    <property type="match status" value="1"/>
</dbReference>
<keyword evidence="4" id="KW-1185">Reference proteome</keyword>
<dbReference type="Gene3D" id="1.10.30.50">
    <property type="match status" value="1"/>
</dbReference>
<gene>
    <name evidence="3" type="ORF">FHS11_002005</name>
</gene>
<dbReference type="EMBL" id="JACHWX010000004">
    <property type="protein sequence ID" value="MBB3055587.1"/>
    <property type="molecule type" value="Genomic_DNA"/>
</dbReference>
<evidence type="ECO:0000259" key="2">
    <source>
        <dbReference type="SMART" id="SM00507"/>
    </source>
</evidence>
<evidence type="ECO:0000313" key="4">
    <source>
        <dbReference type="Proteomes" id="UP000539265"/>
    </source>
</evidence>
<feature type="compositionally biased region" description="Polar residues" evidence="1">
    <location>
        <begin position="387"/>
        <end position="396"/>
    </location>
</feature>
<dbReference type="Proteomes" id="UP000539265">
    <property type="component" value="Unassembled WGS sequence"/>
</dbReference>
<dbReference type="Gene3D" id="2.180.10.10">
    <property type="entry name" value="RHS repeat-associated core"/>
    <property type="match status" value="1"/>
</dbReference>
<dbReference type="Pfam" id="PF01844">
    <property type="entry name" value="HNH"/>
    <property type="match status" value="1"/>
</dbReference>
<comment type="caution">
    <text evidence="3">The sequence shown here is derived from an EMBL/GenBank/DDBJ whole genome shotgun (WGS) entry which is preliminary data.</text>
</comment>
<dbReference type="InterPro" id="IPR003615">
    <property type="entry name" value="HNH_nuc"/>
</dbReference>
<dbReference type="PANTHER" id="PTHR32305">
    <property type="match status" value="1"/>
</dbReference>
<dbReference type="SMART" id="SM00507">
    <property type="entry name" value="HNHc"/>
    <property type="match status" value="1"/>
</dbReference>
<feature type="region of interest" description="Disordered" evidence="1">
    <location>
        <begin position="338"/>
        <end position="362"/>
    </location>
</feature>
<feature type="compositionally biased region" description="Pro residues" evidence="1">
    <location>
        <begin position="432"/>
        <end position="447"/>
    </location>
</feature>
<accession>A0A839SGC8</accession>
<dbReference type="InterPro" id="IPR050708">
    <property type="entry name" value="T6SS_VgrG/RHS"/>
</dbReference>
<dbReference type="NCBIfam" id="TIGR03696">
    <property type="entry name" value="Rhs_assc_core"/>
    <property type="match status" value="1"/>
</dbReference>
<feature type="region of interest" description="Disordered" evidence="1">
    <location>
        <begin position="375"/>
        <end position="447"/>
    </location>
</feature>
<evidence type="ECO:0000313" key="3">
    <source>
        <dbReference type="EMBL" id="MBB3055587.1"/>
    </source>
</evidence>
<dbReference type="InterPro" id="IPR002711">
    <property type="entry name" value="HNH"/>
</dbReference>
<reference evidence="3" key="1">
    <citation type="submission" date="2020-08" db="EMBL/GenBank/DDBJ databases">
        <title>Genomic Encyclopedia of Type Strains, Phase III (KMG-III): the genomes of soil and plant-associated and newly described type strains.</title>
        <authorList>
            <person name="Whitman W."/>
        </authorList>
    </citation>
    <scope>NUCLEOTIDE SEQUENCE [LARGE SCALE GENOMIC DNA]</scope>
    <source>
        <strain evidence="3">CECT 8628</strain>
    </source>
</reference>
<dbReference type="OrthoDB" id="1191296at2"/>
<dbReference type="InterPro" id="IPR022385">
    <property type="entry name" value="Rhs_assc_core"/>
</dbReference>
<sequence length="447" mass="48030">MTSGISNDNNAERNIGYDMMGNITTLSRLYNNVLIDSLNYNYLAGTNATNQLKSVTDLSADASGTGYKTGTGTYVYDANGNLTADNSKGLNISYNLLNLPNAITGNKTITYTYSAAGEKLRRISPNTGVTDYVAGIQYEDNNTGTSTIAFIQTEEGKAVPLSTGGYDYQYYLGDNLGNTRVTFSTKTSPATAVQTDNYLPFGTEISRGTITNPKNEYLYNKKELQEELGEYDYGARFYDPVIARWTTIDAYAEHPDQIDFSPYHYVKDNPIRYNDPDGNCPICLVWGAELIEAGLVAVGIVGTAAIIVHSHIQHVNSNGSPVMQQSTIERTPIVQARTLSPPGSRAGKPHTPAGKKKVIDDNKAANDGKTICQGCGVETTKPEKSQKGVTPPTTDTQVDHIDPQANGGSGTTDNGQVLCRGCNIDKSDKVPAPAPPAPAPPPPPPHQ</sequence>
<name>A0A839SGC8_9SPHI</name>
<evidence type="ECO:0000256" key="1">
    <source>
        <dbReference type="SAM" id="MobiDB-lite"/>
    </source>
</evidence>
<dbReference type="RefSeq" id="WP_096350483.1">
    <property type="nucleotide sequence ID" value="NZ_AP017313.1"/>
</dbReference>
<dbReference type="AlphaFoldDB" id="A0A839SGC8"/>